<keyword evidence="2" id="KW-0012">Acyltransferase</keyword>
<accession>A0A0K1QF61</accession>
<name>A0A0K1QF61_9BACT</name>
<dbReference type="Gene3D" id="3.40.630.30">
    <property type="match status" value="1"/>
</dbReference>
<organism evidence="4 5">
    <name type="scientific">Labilithrix luteola</name>
    <dbReference type="NCBI Taxonomy" id="1391654"/>
    <lineage>
        <taxon>Bacteria</taxon>
        <taxon>Pseudomonadati</taxon>
        <taxon>Myxococcota</taxon>
        <taxon>Polyangia</taxon>
        <taxon>Polyangiales</taxon>
        <taxon>Labilitrichaceae</taxon>
        <taxon>Labilithrix</taxon>
    </lineage>
</organism>
<feature type="domain" description="N-acetyltransferase" evidence="3">
    <location>
        <begin position="8"/>
        <end position="163"/>
    </location>
</feature>
<dbReference type="Pfam" id="PF00583">
    <property type="entry name" value="Acetyltransf_1"/>
    <property type="match status" value="1"/>
</dbReference>
<dbReference type="InterPro" id="IPR000182">
    <property type="entry name" value="GNAT_dom"/>
</dbReference>
<evidence type="ECO:0000313" key="5">
    <source>
        <dbReference type="Proteomes" id="UP000064967"/>
    </source>
</evidence>
<dbReference type="InterPro" id="IPR050680">
    <property type="entry name" value="YpeA/RimI_acetyltransf"/>
</dbReference>
<dbReference type="AlphaFoldDB" id="A0A0K1QF61"/>
<dbReference type="GO" id="GO:0016747">
    <property type="term" value="F:acyltransferase activity, transferring groups other than amino-acyl groups"/>
    <property type="evidence" value="ECO:0007669"/>
    <property type="project" value="InterPro"/>
</dbReference>
<dbReference type="SUPFAM" id="SSF55729">
    <property type="entry name" value="Acyl-CoA N-acyltransferases (Nat)"/>
    <property type="match status" value="1"/>
</dbReference>
<keyword evidence="5" id="KW-1185">Reference proteome</keyword>
<reference evidence="4 5" key="1">
    <citation type="submission" date="2015-08" db="EMBL/GenBank/DDBJ databases">
        <authorList>
            <person name="Babu N.S."/>
            <person name="Beckwith C.J."/>
            <person name="Beseler K.G."/>
            <person name="Brison A."/>
            <person name="Carone J.V."/>
            <person name="Caskin T.P."/>
            <person name="Diamond M."/>
            <person name="Durham M.E."/>
            <person name="Foxe J.M."/>
            <person name="Go M."/>
            <person name="Henderson B.A."/>
            <person name="Jones I.B."/>
            <person name="McGettigan J.A."/>
            <person name="Micheletti S.J."/>
            <person name="Nasrallah M.E."/>
            <person name="Ortiz D."/>
            <person name="Piller C.R."/>
            <person name="Privatt S.R."/>
            <person name="Schneider S.L."/>
            <person name="Sharp S."/>
            <person name="Smith T.C."/>
            <person name="Stanton J.D."/>
            <person name="Ullery H.E."/>
            <person name="Wilson R.J."/>
            <person name="Serrano M.G."/>
            <person name="Buck G."/>
            <person name="Lee V."/>
            <person name="Wang Y."/>
            <person name="Carvalho R."/>
            <person name="Voegtly L."/>
            <person name="Shi R."/>
            <person name="Duckworth R."/>
            <person name="Johnson A."/>
            <person name="Loviza R."/>
            <person name="Walstead R."/>
            <person name="Shah Z."/>
            <person name="Kiflezghi M."/>
            <person name="Wade K."/>
            <person name="Ball S.L."/>
            <person name="Bradley K.W."/>
            <person name="Asai D.J."/>
            <person name="Bowman C.A."/>
            <person name="Russell D.A."/>
            <person name="Pope W.H."/>
            <person name="Jacobs-Sera D."/>
            <person name="Hendrix R.W."/>
            <person name="Hatfull G.F."/>
        </authorList>
    </citation>
    <scope>NUCLEOTIDE SEQUENCE [LARGE SCALE GENOMIC DNA]</scope>
    <source>
        <strain evidence="4 5">DSM 27648</strain>
    </source>
</reference>
<gene>
    <name evidence="4" type="ORF">AKJ09_11062</name>
</gene>
<evidence type="ECO:0000313" key="4">
    <source>
        <dbReference type="EMBL" id="AKV04399.1"/>
    </source>
</evidence>
<evidence type="ECO:0000259" key="3">
    <source>
        <dbReference type="PROSITE" id="PS51186"/>
    </source>
</evidence>
<dbReference type="EMBL" id="CP012333">
    <property type="protein sequence ID" value="AKV04399.1"/>
    <property type="molecule type" value="Genomic_DNA"/>
</dbReference>
<dbReference type="Proteomes" id="UP000064967">
    <property type="component" value="Chromosome"/>
</dbReference>
<protein>
    <submittedName>
        <fullName evidence="4">Histone acetyltransferase HPA2</fullName>
    </submittedName>
</protein>
<dbReference type="InterPro" id="IPR016181">
    <property type="entry name" value="Acyl_CoA_acyltransferase"/>
</dbReference>
<dbReference type="PANTHER" id="PTHR43420">
    <property type="entry name" value="ACETYLTRANSFERASE"/>
    <property type="match status" value="1"/>
</dbReference>
<dbReference type="CDD" id="cd04301">
    <property type="entry name" value="NAT_SF"/>
    <property type="match status" value="1"/>
</dbReference>
<dbReference type="KEGG" id="llu:AKJ09_11062"/>
<proteinExistence type="predicted"/>
<keyword evidence="1 4" id="KW-0808">Transferase</keyword>
<sequence>MITDKPSLSFRPIDIARDAALCLEFRADSYEASFGDANEFWRDAGAGGEAYLRKLAERSEAWPGSCAHVWRADDCVGQVELRSDGDLGYVNLFYVRPDLRGTGLGRLEHEYSIALFRSAGFDRAYLYVSETNVQARGFYERMGWHTTGRRPGSPQLLRMERAL</sequence>
<evidence type="ECO:0000256" key="1">
    <source>
        <dbReference type="ARBA" id="ARBA00022679"/>
    </source>
</evidence>
<dbReference type="RefSeq" id="WP_169928653.1">
    <property type="nucleotide sequence ID" value="NZ_CP012333.1"/>
</dbReference>
<evidence type="ECO:0000256" key="2">
    <source>
        <dbReference type="ARBA" id="ARBA00023315"/>
    </source>
</evidence>
<dbReference type="PROSITE" id="PS51186">
    <property type="entry name" value="GNAT"/>
    <property type="match status" value="1"/>
</dbReference>